<evidence type="ECO:0008006" key="5">
    <source>
        <dbReference type="Google" id="ProtNLM"/>
    </source>
</evidence>
<keyword evidence="4" id="KW-1185">Reference proteome</keyword>
<dbReference type="GO" id="GO:0042910">
    <property type="term" value="F:xenobiotic transmembrane transporter activity"/>
    <property type="evidence" value="ECO:0007669"/>
    <property type="project" value="InterPro"/>
</dbReference>
<dbReference type="EMBL" id="RWGY01000007">
    <property type="protein sequence ID" value="TVU40237.1"/>
    <property type="molecule type" value="Genomic_DNA"/>
</dbReference>
<keyword evidence="2" id="KW-0812">Transmembrane</keyword>
<evidence type="ECO:0000256" key="1">
    <source>
        <dbReference type="ARBA" id="ARBA00010199"/>
    </source>
</evidence>
<protein>
    <recommendedName>
        <fullName evidence="5">Protein DETOXIFICATION</fullName>
    </recommendedName>
</protein>
<feature type="transmembrane region" description="Helical" evidence="2">
    <location>
        <begin position="46"/>
        <end position="66"/>
    </location>
</feature>
<dbReference type="GO" id="GO:0016020">
    <property type="term" value="C:membrane"/>
    <property type="evidence" value="ECO:0007669"/>
    <property type="project" value="InterPro"/>
</dbReference>
<dbReference type="InterPro" id="IPR002528">
    <property type="entry name" value="MATE_fam"/>
</dbReference>
<accession>A0A5J9VX88</accession>
<comment type="similarity">
    <text evidence="1">Belongs to the multi antimicrobial extrusion (MATE) (TC 2.A.66.1) family.</text>
</comment>
<feature type="transmembrane region" description="Helical" evidence="2">
    <location>
        <begin position="260"/>
        <end position="284"/>
    </location>
</feature>
<dbReference type="AlphaFoldDB" id="A0A5J9VX88"/>
<organism evidence="3 4">
    <name type="scientific">Eragrostis curvula</name>
    <name type="common">weeping love grass</name>
    <dbReference type="NCBI Taxonomy" id="38414"/>
    <lineage>
        <taxon>Eukaryota</taxon>
        <taxon>Viridiplantae</taxon>
        <taxon>Streptophyta</taxon>
        <taxon>Embryophyta</taxon>
        <taxon>Tracheophyta</taxon>
        <taxon>Spermatophyta</taxon>
        <taxon>Magnoliopsida</taxon>
        <taxon>Liliopsida</taxon>
        <taxon>Poales</taxon>
        <taxon>Poaceae</taxon>
        <taxon>PACMAD clade</taxon>
        <taxon>Chloridoideae</taxon>
        <taxon>Eragrostideae</taxon>
        <taxon>Eragrostidinae</taxon>
        <taxon>Eragrostis</taxon>
    </lineage>
</organism>
<dbReference type="GO" id="GO:0015297">
    <property type="term" value="F:antiporter activity"/>
    <property type="evidence" value="ECO:0007669"/>
    <property type="project" value="InterPro"/>
</dbReference>
<gene>
    <name evidence="3" type="ORF">EJB05_13690</name>
</gene>
<comment type="caution">
    <text evidence="3">The sequence shown here is derived from an EMBL/GenBank/DDBJ whole genome shotgun (WGS) entry which is preliminary data.</text>
</comment>
<feature type="non-terminal residue" evidence="3">
    <location>
        <position position="1"/>
    </location>
</feature>
<keyword evidence="2" id="KW-0472">Membrane</keyword>
<evidence type="ECO:0000313" key="4">
    <source>
        <dbReference type="Proteomes" id="UP000324897"/>
    </source>
</evidence>
<sequence length="329" mass="35225">MGEEAAAAPLLRDFHLHGGGDGGGEKAEELPATRSRWWLEWDAAEAAGQLAFAAPMVVTSMAYFAIPLVSVMYAGRLGELELAAATLGNSWGTVTGIALMVYCNDQSVLNLVTVLNVSDSFEYWSIEMLVLLAGLMPESKLSTSIIAMCENTQAVSYMITYGFAAVISTRVSNELGAGNIANAKKALTVSLSLSLLLAVAFLLLLGLGHDLWASLFSNSQKVVSAFASMTPLLIGSVVLDSTQGVLSGVARGCGWQHMAAWTNLLAFYIVGLPLALLFGFTLGLHIKGLWLGQICGLLCQNCVLLFITLRTNWEKIDLTTLNQENDFFC</sequence>
<dbReference type="Gramene" id="TVU40237">
    <property type="protein sequence ID" value="TVU40237"/>
    <property type="gene ID" value="EJB05_13690"/>
</dbReference>
<proteinExistence type="inferred from homology"/>
<feature type="transmembrane region" description="Helical" evidence="2">
    <location>
        <begin position="290"/>
        <end position="309"/>
    </location>
</feature>
<feature type="transmembrane region" description="Helical" evidence="2">
    <location>
        <begin position="186"/>
        <end position="207"/>
    </location>
</feature>
<name>A0A5J9VX88_9POAL</name>
<evidence type="ECO:0000313" key="3">
    <source>
        <dbReference type="EMBL" id="TVU40237.1"/>
    </source>
</evidence>
<dbReference type="Proteomes" id="UP000324897">
    <property type="component" value="Chromosome 4"/>
</dbReference>
<dbReference type="PANTHER" id="PTHR11206">
    <property type="entry name" value="MULTIDRUG RESISTANCE PROTEIN"/>
    <property type="match status" value="1"/>
</dbReference>
<dbReference type="OrthoDB" id="2126698at2759"/>
<dbReference type="Pfam" id="PF01554">
    <property type="entry name" value="MatE"/>
    <property type="match status" value="1"/>
</dbReference>
<keyword evidence="2" id="KW-1133">Transmembrane helix</keyword>
<evidence type="ECO:0000256" key="2">
    <source>
        <dbReference type="SAM" id="Phobius"/>
    </source>
</evidence>
<reference evidence="3 4" key="1">
    <citation type="journal article" date="2019" name="Sci. Rep.">
        <title>A high-quality genome of Eragrostis curvula grass provides insights into Poaceae evolution and supports new strategies to enhance forage quality.</title>
        <authorList>
            <person name="Carballo J."/>
            <person name="Santos B.A.C.M."/>
            <person name="Zappacosta D."/>
            <person name="Garbus I."/>
            <person name="Selva J.P."/>
            <person name="Gallo C.A."/>
            <person name="Diaz A."/>
            <person name="Albertini E."/>
            <person name="Caccamo M."/>
            <person name="Echenique V."/>
        </authorList>
    </citation>
    <scope>NUCLEOTIDE SEQUENCE [LARGE SCALE GENOMIC DNA]</scope>
    <source>
        <strain evidence="4">cv. Victoria</strain>
        <tissue evidence="3">Leaf</tissue>
    </source>
</reference>